<dbReference type="EMBL" id="LR797034">
    <property type="protein sequence ID" value="CAB4182870.1"/>
    <property type="molecule type" value="Genomic_DNA"/>
</dbReference>
<dbReference type="EMBL" id="LR796310">
    <property type="protein sequence ID" value="CAB4136001.1"/>
    <property type="molecule type" value="Genomic_DNA"/>
</dbReference>
<dbReference type="EMBL" id="LR797400">
    <property type="protein sequence ID" value="CAB4213490.1"/>
    <property type="molecule type" value="Genomic_DNA"/>
</dbReference>
<reference evidence="4" key="1">
    <citation type="submission" date="2020-05" db="EMBL/GenBank/DDBJ databases">
        <authorList>
            <person name="Chiriac C."/>
            <person name="Salcher M."/>
            <person name="Ghai R."/>
            <person name="Kavagutti S V."/>
        </authorList>
    </citation>
    <scope>NUCLEOTIDE SEQUENCE</scope>
</reference>
<gene>
    <name evidence="3" type="ORF">UFOVP1094_28</name>
    <name evidence="4" type="ORF">UFOVP1342_28</name>
    <name evidence="5" type="ORF">UFOVP1450_30</name>
    <name evidence="6" type="ORF">UFOVP1539_16</name>
    <name evidence="1" type="ORF">UFOVP297_4</name>
    <name evidence="2" type="ORF">UFOVP917_26</name>
</gene>
<sequence length="97" mass="10895">MTHTTESIIEALRAGAWAAEIKLMDIAADRLEELQRDVVRLRRITTRAEPSRLEIAAMIYSGCAKFDVEDSVMFADALIATNNVWNKLDKAEAKESK</sequence>
<evidence type="ECO:0000313" key="3">
    <source>
        <dbReference type="EMBL" id="CAB4182870.1"/>
    </source>
</evidence>
<dbReference type="EMBL" id="LR796863">
    <property type="protein sequence ID" value="CAB4171257.1"/>
    <property type="molecule type" value="Genomic_DNA"/>
</dbReference>
<evidence type="ECO:0000313" key="4">
    <source>
        <dbReference type="EMBL" id="CAB4200249.1"/>
    </source>
</evidence>
<accession>A0A6J5S1G6</accession>
<dbReference type="EMBL" id="LR798381">
    <property type="protein sequence ID" value="CAB5227932.1"/>
    <property type="molecule type" value="Genomic_DNA"/>
</dbReference>
<evidence type="ECO:0000313" key="2">
    <source>
        <dbReference type="EMBL" id="CAB4171257.1"/>
    </source>
</evidence>
<name>A0A6J5S1G6_9CAUD</name>
<evidence type="ECO:0000313" key="6">
    <source>
        <dbReference type="EMBL" id="CAB5227932.1"/>
    </source>
</evidence>
<evidence type="ECO:0000313" key="5">
    <source>
        <dbReference type="EMBL" id="CAB4213490.1"/>
    </source>
</evidence>
<proteinExistence type="predicted"/>
<organism evidence="4">
    <name type="scientific">uncultured Caudovirales phage</name>
    <dbReference type="NCBI Taxonomy" id="2100421"/>
    <lineage>
        <taxon>Viruses</taxon>
        <taxon>Duplodnaviria</taxon>
        <taxon>Heunggongvirae</taxon>
        <taxon>Uroviricota</taxon>
        <taxon>Caudoviricetes</taxon>
        <taxon>Peduoviridae</taxon>
        <taxon>Maltschvirus</taxon>
        <taxon>Maltschvirus maltsch</taxon>
    </lineage>
</organism>
<evidence type="ECO:0000313" key="1">
    <source>
        <dbReference type="EMBL" id="CAB4136001.1"/>
    </source>
</evidence>
<protein>
    <submittedName>
        <fullName evidence="4">Uncharacterized protein</fullName>
    </submittedName>
</protein>
<dbReference type="EMBL" id="LR797297">
    <property type="protein sequence ID" value="CAB4200249.1"/>
    <property type="molecule type" value="Genomic_DNA"/>
</dbReference>